<feature type="compositionally biased region" description="Basic residues" evidence="1">
    <location>
        <begin position="13"/>
        <end position="27"/>
    </location>
</feature>
<gene>
    <name evidence="3" type="primary">LOC117651414</name>
</gene>
<name>A0A6P9A1P7_THRPL</name>
<organism evidence="3">
    <name type="scientific">Thrips palmi</name>
    <name type="common">Melon thrips</name>
    <dbReference type="NCBI Taxonomy" id="161013"/>
    <lineage>
        <taxon>Eukaryota</taxon>
        <taxon>Metazoa</taxon>
        <taxon>Ecdysozoa</taxon>
        <taxon>Arthropoda</taxon>
        <taxon>Hexapoda</taxon>
        <taxon>Insecta</taxon>
        <taxon>Pterygota</taxon>
        <taxon>Neoptera</taxon>
        <taxon>Paraneoptera</taxon>
        <taxon>Thysanoptera</taxon>
        <taxon>Terebrantia</taxon>
        <taxon>Thripoidea</taxon>
        <taxon>Thripidae</taxon>
        <taxon>Thrips</taxon>
    </lineage>
</organism>
<dbReference type="GeneID" id="117651414"/>
<reference evidence="3" key="1">
    <citation type="submission" date="2025-08" db="UniProtKB">
        <authorList>
            <consortium name="RefSeq"/>
        </authorList>
    </citation>
    <scope>IDENTIFICATION</scope>
    <source>
        <tissue evidence="3">Total insect</tissue>
    </source>
</reference>
<evidence type="ECO:0000313" key="3">
    <source>
        <dbReference type="RefSeq" id="XP_034251345.1"/>
    </source>
</evidence>
<dbReference type="AlphaFoldDB" id="A0A6P9A1P7"/>
<accession>A0A6P9A1P7</accession>
<dbReference type="PANTHER" id="PTHR15657">
    <property type="entry name" value="THYROID TRANSCRIPTION FACTOR 1-ASSOCIATED PROTEIN 26"/>
    <property type="match status" value="1"/>
</dbReference>
<dbReference type="InterPro" id="IPR013730">
    <property type="entry name" value="Fyv7/TAP26"/>
</dbReference>
<keyword evidence="2" id="KW-1185">Reference proteome</keyword>
<protein>
    <submittedName>
        <fullName evidence="3">Thyroid transcription factor 1-associated protein 26 homolog</fullName>
    </submittedName>
</protein>
<feature type="compositionally biased region" description="Basic and acidic residues" evidence="1">
    <location>
        <begin position="61"/>
        <end position="111"/>
    </location>
</feature>
<evidence type="ECO:0000313" key="2">
    <source>
        <dbReference type="Proteomes" id="UP000515158"/>
    </source>
</evidence>
<dbReference type="KEGG" id="tpal:117651414"/>
<dbReference type="RefSeq" id="XP_034251345.1">
    <property type="nucleotide sequence ID" value="XM_034395454.1"/>
</dbReference>
<dbReference type="InParanoid" id="A0A6P9A1P7"/>
<evidence type="ECO:0000256" key="1">
    <source>
        <dbReference type="SAM" id="MobiDB-lite"/>
    </source>
</evidence>
<dbReference type="Proteomes" id="UP000515158">
    <property type="component" value="Unplaced"/>
</dbReference>
<dbReference type="OrthoDB" id="5377144at2759"/>
<proteinExistence type="predicted"/>
<feature type="region of interest" description="Disordered" evidence="1">
    <location>
        <begin position="1"/>
        <end position="111"/>
    </location>
</feature>
<dbReference type="Pfam" id="PF08524">
    <property type="entry name" value="rRNA_processing"/>
    <property type="match status" value="1"/>
</dbReference>
<dbReference type="PANTHER" id="PTHR15657:SF1">
    <property type="entry name" value="THYROID TRANSCRIPTION FACTOR 1-ASSOCIATED PROTEIN 26"/>
    <property type="match status" value="1"/>
</dbReference>
<dbReference type="GO" id="GO:0005634">
    <property type="term" value="C:nucleus"/>
    <property type="evidence" value="ECO:0007669"/>
    <property type="project" value="TreeGrafter"/>
</dbReference>
<sequence>MSPKNDKGNAKSSKVKFRNNKYNHKSKVQQFEEKRRKSALHKYYKELKKSGQNVQGPVGKSDSKEPGNKRRSDWNPYEKAKEELAKRKKEKAEARAQKETQKKERDEALEKYKKEKTRKFVQLKKKTKRGQPVMAGRMELLLEKIQKRAGT</sequence>